<protein>
    <recommendedName>
        <fullName evidence="4">Lysozyme</fullName>
        <ecNumber evidence="4">3.2.1.17</ecNumber>
    </recommendedName>
</protein>
<dbReference type="InterPro" id="IPR002477">
    <property type="entry name" value="Peptidoglycan-bd-like"/>
</dbReference>
<evidence type="ECO:0000256" key="3">
    <source>
        <dbReference type="ARBA" id="ARBA00023200"/>
    </source>
</evidence>
<dbReference type="Gene3D" id="1.10.101.10">
    <property type="entry name" value="PGBD-like superfamily/PGBD"/>
    <property type="match status" value="1"/>
</dbReference>
<comment type="catalytic activity">
    <reaction evidence="4">
        <text>Hydrolysis of (1-&gt;4)-beta-linkages between N-acetylmuramic acid and N-acetyl-D-glucosamine residues in a peptidoglycan and between N-acetyl-D-glucosamine residues in chitodextrins.</text>
        <dbReference type="EC" id="3.2.1.17"/>
    </reaction>
</comment>
<feature type="region of interest" description="Disordered" evidence="5">
    <location>
        <begin position="66"/>
        <end position="98"/>
    </location>
</feature>
<dbReference type="AlphaFoldDB" id="C6CPA8"/>
<dbReference type="GO" id="GO:0003796">
    <property type="term" value="F:lysozyme activity"/>
    <property type="evidence" value="ECO:0007669"/>
    <property type="project" value="UniProtKB-EC"/>
</dbReference>
<dbReference type="CAZy" id="GH24">
    <property type="family name" value="Glycoside Hydrolase Family 24"/>
</dbReference>
<evidence type="ECO:0000256" key="2">
    <source>
        <dbReference type="ARBA" id="ARBA00022638"/>
    </source>
</evidence>
<feature type="compositionally biased region" description="Low complexity" evidence="5">
    <location>
        <begin position="71"/>
        <end position="85"/>
    </location>
</feature>
<dbReference type="STRING" id="561229.Dd1591_4051"/>
<dbReference type="EMBL" id="CP001655">
    <property type="protein sequence ID" value="ACT08849.1"/>
    <property type="molecule type" value="Genomic_DNA"/>
</dbReference>
<keyword evidence="2 4" id="KW-0081">Bacteriolytic enzyme</keyword>
<dbReference type="InterPro" id="IPR023346">
    <property type="entry name" value="Lysozyme-like_dom_sf"/>
</dbReference>
<evidence type="ECO:0000256" key="1">
    <source>
        <dbReference type="ARBA" id="ARBA00022529"/>
    </source>
</evidence>
<dbReference type="eggNOG" id="COG3772">
    <property type="taxonomic scope" value="Bacteria"/>
</dbReference>
<dbReference type="Pfam" id="PF01471">
    <property type="entry name" value="PG_binding_1"/>
    <property type="match status" value="1"/>
</dbReference>
<dbReference type="Gene3D" id="1.10.530.40">
    <property type="match status" value="1"/>
</dbReference>
<evidence type="ECO:0000313" key="7">
    <source>
        <dbReference type="EMBL" id="ACT08849.1"/>
    </source>
</evidence>
<dbReference type="Pfam" id="PF00959">
    <property type="entry name" value="Phage_lysozyme"/>
    <property type="match status" value="1"/>
</dbReference>
<proteinExistence type="inferred from homology"/>
<dbReference type="InterPro" id="IPR036366">
    <property type="entry name" value="PGBDSf"/>
</dbReference>
<dbReference type="InterPro" id="IPR033907">
    <property type="entry name" value="Endolysin_autolysin"/>
</dbReference>
<dbReference type="InterPro" id="IPR051018">
    <property type="entry name" value="Bacteriophage_GH24"/>
</dbReference>
<dbReference type="GO" id="GO:0042742">
    <property type="term" value="P:defense response to bacterium"/>
    <property type="evidence" value="ECO:0007669"/>
    <property type="project" value="UniProtKB-KW"/>
</dbReference>
<dbReference type="InterPro" id="IPR023347">
    <property type="entry name" value="Lysozyme_dom_sf"/>
</dbReference>
<dbReference type="SUPFAM" id="SSF53955">
    <property type="entry name" value="Lysozyme-like"/>
    <property type="match status" value="1"/>
</dbReference>
<evidence type="ECO:0000256" key="4">
    <source>
        <dbReference type="RuleBase" id="RU003788"/>
    </source>
</evidence>
<accession>C6CPA8</accession>
<keyword evidence="4" id="KW-0326">Glycosidase</keyword>
<name>C6CPA8_DICC1</name>
<keyword evidence="1 4" id="KW-0929">Antimicrobial</keyword>
<feature type="domain" description="Peptidoglycan binding-like" evidence="6">
    <location>
        <begin position="15"/>
        <end position="65"/>
    </location>
</feature>
<dbReference type="PANTHER" id="PTHR38107:SF3">
    <property type="entry name" value="LYSOZYME RRRD-RELATED"/>
    <property type="match status" value="1"/>
</dbReference>
<keyword evidence="4" id="KW-0378">Hydrolase</keyword>
<dbReference type="PANTHER" id="PTHR38107">
    <property type="match status" value="1"/>
</dbReference>
<evidence type="ECO:0000313" key="8">
    <source>
        <dbReference type="Proteomes" id="UP000002735"/>
    </source>
</evidence>
<dbReference type="EC" id="3.2.1.17" evidence="4"/>
<comment type="similarity">
    <text evidence="4">Belongs to the glycosyl hydrolase 24 family.</text>
</comment>
<dbReference type="Proteomes" id="UP000002735">
    <property type="component" value="Chromosome"/>
</dbReference>
<dbReference type="KEGG" id="dze:Dd1591_4051"/>
<dbReference type="SUPFAM" id="SSF47090">
    <property type="entry name" value="PGBD-like"/>
    <property type="match status" value="1"/>
</dbReference>
<dbReference type="eggNOG" id="COG3409">
    <property type="taxonomic scope" value="Bacteria"/>
</dbReference>
<dbReference type="GO" id="GO:0016998">
    <property type="term" value="P:cell wall macromolecule catabolic process"/>
    <property type="evidence" value="ECO:0007669"/>
    <property type="project" value="InterPro"/>
</dbReference>
<dbReference type="OrthoDB" id="932638at2"/>
<reference evidence="7 8" key="1">
    <citation type="submission" date="2009-06" db="EMBL/GenBank/DDBJ databases">
        <title>Complete sequence of Dickeya zeae Ech1591.</title>
        <authorList>
            <consortium name="US DOE Joint Genome Institute"/>
            <person name="Lucas S."/>
            <person name="Copeland A."/>
            <person name="Lapidus A."/>
            <person name="Glavina del Rio T."/>
            <person name="Tice H."/>
            <person name="Bruce D."/>
            <person name="Goodwin L."/>
            <person name="Pitluck S."/>
            <person name="Chertkov O."/>
            <person name="Brettin T."/>
            <person name="Detter J.C."/>
            <person name="Han C."/>
            <person name="Larimer F."/>
            <person name="Land M."/>
            <person name="Hauser L."/>
            <person name="Kyrpides N."/>
            <person name="Ovchinnikova G."/>
            <person name="Balakrishnan V."/>
            <person name="Glasner J."/>
            <person name="Perna N.T."/>
        </authorList>
    </citation>
    <scope>NUCLEOTIDE SEQUENCE [LARGE SCALE GENOMIC DNA]</scope>
    <source>
        <strain evidence="7 8">Ech1591</strain>
    </source>
</reference>
<dbReference type="GO" id="GO:0031640">
    <property type="term" value="P:killing of cells of another organism"/>
    <property type="evidence" value="ECO:0007669"/>
    <property type="project" value="UniProtKB-KW"/>
</dbReference>
<sequence precursor="true">MNTIESSVGLRGSNRRNDVTLVQEILKKNGFPHLRVDGICGRNTKRAIIEYQKKFHLLPDGMINPGGKTIESLTSTSNTESLPTPHGSTATNPNGERKRASLMSPSFQCINLMKQYEVLKTKPYDDQTGRDTEYWKVGATIGYGHLIRESEFEKYKQGIDFSDADVLFNQDIRRFIAAVRDFVKVDVTQNEFDALVMFSFNIGTKDSQHQRGLYYSSVLKIINGESSENIDNAWMRYTISQGHQMRGLINRRRSELNVYHKGIYIKL</sequence>
<gene>
    <name evidence="7" type="ordered locus">Dd1591_4051</name>
</gene>
<dbReference type="InterPro" id="IPR002196">
    <property type="entry name" value="Glyco_hydro_24"/>
</dbReference>
<keyword evidence="3" id="KW-1035">Host cytoplasm</keyword>
<organism evidence="7 8">
    <name type="scientific">Dickeya chrysanthemi (strain Ech1591)</name>
    <name type="common">Dickeya zeae (strain Ech1591)</name>
    <dbReference type="NCBI Taxonomy" id="561229"/>
    <lineage>
        <taxon>Bacteria</taxon>
        <taxon>Pseudomonadati</taxon>
        <taxon>Pseudomonadota</taxon>
        <taxon>Gammaproteobacteria</taxon>
        <taxon>Enterobacterales</taxon>
        <taxon>Pectobacteriaceae</taxon>
        <taxon>Dickeya</taxon>
    </lineage>
</organism>
<evidence type="ECO:0000259" key="6">
    <source>
        <dbReference type="Pfam" id="PF01471"/>
    </source>
</evidence>
<evidence type="ECO:0000256" key="5">
    <source>
        <dbReference type="SAM" id="MobiDB-lite"/>
    </source>
</evidence>
<dbReference type="GeneID" id="45082075"/>
<dbReference type="HOGENOM" id="CLU_1065370_0_0_6"/>
<dbReference type="RefSeq" id="WP_015848343.1">
    <property type="nucleotide sequence ID" value="NC_012912.1"/>
</dbReference>
<dbReference type="CDD" id="cd00737">
    <property type="entry name" value="lyz_endolysin_autolysin"/>
    <property type="match status" value="1"/>
</dbReference>
<dbReference type="GO" id="GO:0009253">
    <property type="term" value="P:peptidoglycan catabolic process"/>
    <property type="evidence" value="ECO:0007669"/>
    <property type="project" value="InterPro"/>
</dbReference>
<dbReference type="InterPro" id="IPR036365">
    <property type="entry name" value="PGBD-like_sf"/>
</dbReference>